<evidence type="ECO:0000256" key="5">
    <source>
        <dbReference type="ARBA" id="ARBA00022723"/>
    </source>
</evidence>
<keyword evidence="4" id="KW-0949">S-adenosyl-L-methionine</keyword>
<evidence type="ECO:0000256" key="4">
    <source>
        <dbReference type="ARBA" id="ARBA00022691"/>
    </source>
</evidence>
<dbReference type="InterPro" id="IPR006158">
    <property type="entry name" value="Cobalamin-bd"/>
</dbReference>
<dbReference type="PROSITE" id="PS51918">
    <property type="entry name" value="RADICAL_SAM"/>
    <property type="match status" value="1"/>
</dbReference>
<keyword evidence="7" id="KW-0411">Iron-sulfur</keyword>
<keyword evidence="6" id="KW-0408">Iron</keyword>
<dbReference type="PANTHER" id="PTHR43409:SF7">
    <property type="entry name" value="BLL1977 PROTEIN"/>
    <property type="match status" value="1"/>
</dbReference>
<dbReference type="PROSITE" id="PS51332">
    <property type="entry name" value="B12_BINDING"/>
    <property type="match status" value="1"/>
</dbReference>
<dbReference type="Gene3D" id="3.40.50.280">
    <property type="entry name" value="Cobalamin-binding domain"/>
    <property type="match status" value="1"/>
</dbReference>
<dbReference type="GO" id="GO:0046872">
    <property type="term" value="F:metal ion binding"/>
    <property type="evidence" value="ECO:0007669"/>
    <property type="project" value="UniProtKB-KW"/>
</dbReference>
<protein>
    <submittedName>
        <fullName evidence="10">Uncharacterized protein</fullName>
    </submittedName>
</protein>
<keyword evidence="2" id="KW-0489">Methyltransferase</keyword>
<dbReference type="InterPro" id="IPR051198">
    <property type="entry name" value="BchE-like"/>
</dbReference>
<comment type="cofactor">
    <cofactor evidence="1">
        <name>[4Fe-4S] cluster</name>
        <dbReference type="ChEBI" id="CHEBI:49883"/>
    </cofactor>
</comment>
<accession>A0A1G2U1R7</accession>
<dbReference type="InterPro" id="IPR023404">
    <property type="entry name" value="rSAM_horseshoe"/>
</dbReference>
<dbReference type="CDD" id="cd01335">
    <property type="entry name" value="Radical_SAM"/>
    <property type="match status" value="1"/>
</dbReference>
<dbReference type="SFLD" id="SFLDG01123">
    <property type="entry name" value="methyltransferase_(Class_B)"/>
    <property type="match status" value="1"/>
</dbReference>
<keyword evidence="3" id="KW-0808">Transferase</keyword>
<dbReference type="Proteomes" id="UP000176800">
    <property type="component" value="Unassembled WGS sequence"/>
</dbReference>
<dbReference type="GO" id="GO:0003824">
    <property type="term" value="F:catalytic activity"/>
    <property type="evidence" value="ECO:0007669"/>
    <property type="project" value="InterPro"/>
</dbReference>
<dbReference type="InterPro" id="IPR058240">
    <property type="entry name" value="rSAM_sf"/>
</dbReference>
<feature type="domain" description="Radical SAM core" evidence="9">
    <location>
        <begin position="224"/>
        <end position="479"/>
    </location>
</feature>
<dbReference type="AlphaFoldDB" id="A0A1G2U1R7"/>
<evidence type="ECO:0000313" key="10">
    <source>
        <dbReference type="EMBL" id="OHB03443.1"/>
    </source>
</evidence>
<dbReference type="GO" id="GO:0051539">
    <property type="term" value="F:4 iron, 4 sulfur cluster binding"/>
    <property type="evidence" value="ECO:0007669"/>
    <property type="project" value="UniProtKB-KW"/>
</dbReference>
<evidence type="ECO:0000259" key="8">
    <source>
        <dbReference type="PROSITE" id="PS51332"/>
    </source>
</evidence>
<keyword evidence="5" id="KW-0479">Metal-binding</keyword>
<comment type="caution">
    <text evidence="10">The sequence shown here is derived from an EMBL/GenBank/DDBJ whole genome shotgun (WGS) entry which is preliminary data.</text>
</comment>
<evidence type="ECO:0000256" key="7">
    <source>
        <dbReference type="ARBA" id="ARBA00023014"/>
    </source>
</evidence>
<dbReference type="SFLD" id="SFLDS00029">
    <property type="entry name" value="Radical_SAM"/>
    <property type="match status" value="1"/>
</dbReference>
<proteinExistence type="predicted"/>
<evidence type="ECO:0000256" key="6">
    <source>
        <dbReference type="ARBA" id="ARBA00023004"/>
    </source>
</evidence>
<dbReference type="Pfam" id="PF02310">
    <property type="entry name" value="B12-binding"/>
    <property type="match status" value="1"/>
</dbReference>
<dbReference type="InterPro" id="IPR007197">
    <property type="entry name" value="rSAM"/>
</dbReference>
<evidence type="ECO:0000256" key="3">
    <source>
        <dbReference type="ARBA" id="ARBA00022679"/>
    </source>
</evidence>
<organism evidence="10 11">
    <name type="scientific">Candidatus Zambryskibacteria bacterium RIFCSPLOWO2_01_FULL_45_21</name>
    <dbReference type="NCBI Taxonomy" id="1802761"/>
    <lineage>
        <taxon>Bacteria</taxon>
        <taxon>Candidatus Zambryskiibacteriota</taxon>
    </lineage>
</organism>
<dbReference type="SMART" id="SM00729">
    <property type="entry name" value="Elp3"/>
    <property type="match status" value="1"/>
</dbReference>
<evidence type="ECO:0000259" key="9">
    <source>
        <dbReference type="PROSITE" id="PS51918"/>
    </source>
</evidence>
<dbReference type="EMBL" id="MHWE01000018">
    <property type="protein sequence ID" value="OHB03443.1"/>
    <property type="molecule type" value="Genomic_DNA"/>
</dbReference>
<evidence type="ECO:0000313" key="11">
    <source>
        <dbReference type="Proteomes" id="UP000176800"/>
    </source>
</evidence>
<dbReference type="PANTHER" id="PTHR43409">
    <property type="entry name" value="ANAEROBIC MAGNESIUM-PROTOPORPHYRIN IX MONOMETHYL ESTER CYCLASE-RELATED"/>
    <property type="match status" value="1"/>
</dbReference>
<reference evidence="10 11" key="1">
    <citation type="journal article" date="2016" name="Nat. Commun.">
        <title>Thousands of microbial genomes shed light on interconnected biogeochemical processes in an aquifer system.</title>
        <authorList>
            <person name="Anantharaman K."/>
            <person name="Brown C.T."/>
            <person name="Hug L.A."/>
            <person name="Sharon I."/>
            <person name="Castelle C.J."/>
            <person name="Probst A.J."/>
            <person name="Thomas B.C."/>
            <person name="Singh A."/>
            <person name="Wilkins M.J."/>
            <person name="Karaoz U."/>
            <person name="Brodie E.L."/>
            <person name="Williams K.H."/>
            <person name="Hubbard S.S."/>
            <person name="Banfield J.F."/>
        </authorList>
    </citation>
    <scope>NUCLEOTIDE SEQUENCE [LARGE SCALE GENOMIC DNA]</scope>
</reference>
<dbReference type="Gene3D" id="3.80.30.20">
    <property type="entry name" value="tm_1862 like domain"/>
    <property type="match status" value="1"/>
</dbReference>
<feature type="domain" description="B12-binding" evidence="8">
    <location>
        <begin position="4"/>
        <end position="169"/>
    </location>
</feature>
<dbReference type="InterPro" id="IPR034466">
    <property type="entry name" value="Methyltransferase_Class_B"/>
</dbReference>
<dbReference type="GO" id="GO:0031419">
    <property type="term" value="F:cobalamin binding"/>
    <property type="evidence" value="ECO:0007669"/>
    <property type="project" value="InterPro"/>
</dbReference>
<sequence>MTRELKVLLVYPPNQLMPVETPRPDGSLGPLYLAGALEAEGIEVDILDASVGTAEDKLEDTFLRPLMQENGLIRIGMTAERIQEEIANGGYTVVGINSNFTPQTRMALDVAAAAKEVSNQILVLAGGVNARNLPERFLQSGNVDAVCVTEGERIIIRLLRAWKRGQEISLLPGLITMRSGRLVRNPPNPDDTLFNLDFLPFPTWHKLPFFHYDRASAGGRAVLKTTGRSASLMTSRGCPFRCAYCHISVEKANETESGGIGSLRVKSVDRVMEEVNRLRELGVTKVYFEDDSLLAKKARVREIFTRVTGLGLKIADVNGVNLVHFQKRQGSRLVIDVDYLELLRDAGFDQIVFPVESASQRILDTYATGKLNHSTLNVVELVMLARQVGITCPVNMMIGFPDETETEIRQSIELGKRLVDAGAEYCTFFIPIPFPGSKLYEVAVARGYLDPGFDTDALNWKNAVMKNTTVSPERVIELRDWGWRYSNTEEHIRTRLEASIGSRWQSGAVSK</sequence>
<name>A0A1G2U1R7_9BACT</name>
<dbReference type="SFLD" id="SFLDG01082">
    <property type="entry name" value="B12-binding_domain_containing"/>
    <property type="match status" value="1"/>
</dbReference>
<gene>
    <name evidence="10" type="ORF">A3B14_02850</name>
</gene>
<dbReference type="Pfam" id="PF04055">
    <property type="entry name" value="Radical_SAM"/>
    <property type="match status" value="1"/>
</dbReference>
<evidence type="ECO:0000256" key="2">
    <source>
        <dbReference type="ARBA" id="ARBA00022603"/>
    </source>
</evidence>
<dbReference type="SUPFAM" id="SSF102114">
    <property type="entry name" value="Radical SAM enzymes"/>
    <property type="match status" value="1"/>
</dbReference>
<dbReference type="InterPro" id="IPR006638">
    <property type="entry name" value="Elp3/MiaA/NifB-like_rSAM"/>
</dbReference>
<evidence type="ECO:0000256" key="1">
    <source>
        <dbReference type="ARBA" id="ARBA00001966"/>
    </source>
</evidence>